<keyword evidence="7" id="KW-0411">Iron-sulfur</keyword>
<keyword evidence="2" id="KW-0285">Flavoprotein</keyword>
<dbReference type="InterPro" id="IPR016166">
    <property type="entry name" value="FAD-bd_PCMH"/>
</dbReference>
<comment type="cofactor">
    <cofactor evidence="1">
        <name>FAD</name>
        <dbReference type="ChEBI" id="CHEBI:57692"/>
    </cofactor>
</comment>
<dbReference type="GO" id="GO:0004458">
    <property type="term" value="F:D-lactate dehydrogenase (cytochrome) activity"/>
    <property type="evidence" value="ECO:0007669"/>
    <property type="project" value="TreeGrafter"/>
</dbReference>
<evidence type="ECO:0000313" key="10">
    <source>
        <dbReference type="Proteomes" id="UP000264719"/>
    </source>
</evidence>
<dbReference type="SUPFAM" id="SSF46548">
    <property type="entry name" value="alpha-helical ferredoxin"/>
    <property type="match status" value="1"/>
</dbReference>
<dbReference type="InterPro" id="IPR017900">
    <property type="entry name" value="4Fe4S_Fe_S_CS"/>
</dbReference>
<evidence type="ECO:0000256" key="4">
    <source>
        <dbReference type="ARBA" id="ARBA00022827"/>
    </source>
</evidence>
<organism evidence="9 10">
    <name type="scientific">Roseovarius nubinhibens</name>
    <dbReference type="NCBI Taxonomy" id="314263"/>
    <lineage>
        <taxon>Bacteria</taxon>
        <taxon>Pseudomonadati</taxon>
        <taxon>Pseudomonadota</taxon>
        <taxon>Alphaproteobacteria</taxon>
        <taxon>Rhodobacterales</taxon>
        <taxon>Roseobacteraceae</taxon>
        <taxon>Roseovarius</taxon>
    </lineage>
</organism>
<dbReference type="SUPFAM" id="SSF56176">
    <property type="entry name" value="FAD-binding/transporter-associated domain-like"/>
    <property type="match status" value="1"/>
</dbReference>
<dbReference type="AlphaFoldDB" id="A0A348WA32"/>
<accession>A0A348WA32</accession>
<dbReference type="Pfam" id="PF01565">
    <property type="entry name" value="FAD_binding_4"/>
    <property type="match status" value="1"/>
</dbReference>
<dbReference type="InterPro" id="IPR016164">
    <property type="entry name" value="FAD-linked_Oxase-like_C"/>
</dbReference>
<dbReference type="PROSITE" id="PS51387">
    <property type="entry name" value="FAD_PCMH"/>
    <property type="match status" value="1"/>
</dbReference>
<evidence type="ECO:0000256" key="5">
    <source>
        <dbReference type="ARBA" id="ARBA00023002"/>
    </source>
</evidence>
<evidence type="ECO:0000256" key="3">
    <source>
        <dbReference type="ARBA" id="ARBA00022723"/>
    </source>
</evidence>
<dbReference type="Gene3D" id="3.30.465.10">
    <property type="match status" value="1"/>
</dbReference>
<dbReference type="GO" id="GO:0046872">
    <property type="term" value="F:metal ion binding"/>
    <property type="evidence" value="ECO:0007669"/>
    <property type="project" value="UniProtKB-KW"/>
</dbReference>
<dbReference type="InterPro" id="IPR017896">
    <property type="entry name" value="4Fe4S_Fe-S-bd"/>
</dbReference>
<evidence type="ECO:0000259" key="8">
    <source>
        <dbReference type="PROSITE" id="PS51387"/>
    </source>
</evidence>
<dbReference type="PANTHER" id="PTHR11748:SF119">
    <property type="entry name" value="D-2-HYDROXYGLUTARATE DEHYDROGENASE"/>
    <property type="match status" value="1"/>
</dbReference>
<dbReference type="GO" id="GO:0071949">
    <property type="term" value="F:FAD binding"/>
    <property type="evidence" value="ECO:0007669"/>
    <property type="project" value="InterPro"/>
</dbReference>
<dbReference type="InterPro" id="IPR036318">
    <property type="entry name" value="FAD-bd_PCMH-like_sf"/>
</dbReference>
<feature type="domain" description="FAD-binding PCMH-type" evidence="8">
    <location>
        <begin position="51"/>
        <end position="273"/>
    </location>
</feature>
<evidence type="ECO:0000256" key="2">
    <source>
        <dbReference type="ARBA" id="ARBA00022630"/>
    </source>
</evidence>
<evidence type="ECO:0000256" key="7">
    <source>
        <dbReference type="ARBA" id="ARBA00023014"/>
    </source>
</evidence>
<keyword evidence="3" id="KW-0479">Metal-binding</keyword>
<dbReference type="Pfam" id="PF02913">
    <property type="entry name" value="FAD-oxidase_C"/>
    <property type="match status" value="1"/>
</dbReference>
<dbReference type="EMBL" id="DMVW01000055">
    <property type="protein sequence ID" value="HAR51394.1"/>
    <property type="molecule type" value="Genomic_DNA"/>
</dbReference>
<dbReference type="InterPro" id="IPR004113">
    <property type="entry name" value="FAD-bd_oxidored_4_C"/>
</dbReference>
<protein>
    <submittedName>
        <fullName evidence="9">FAD-binding oxidoreductase</fullName>
    </submittedName>
</protein>
<name>A0A348WA32_9RHOB</name>
<dbReference type="Pfam" id="PF02754">
    <property type="entry name" value="CCG"/>
    <property type="match status" value="2"/>
</dbReference>
<dbReference type="Proteomes" id="UP000264719">
    <property type="component" value="Unassembled WGS sequence"/>
</dbReference>
<gene>
    <name evidence="9" type="ORF">DCS45_05880</name>
</gene>
<comment type="caution">
    <text evidence="9">The sequence shown here is derived from an EMBL/GenBank/DDBJ whole genome shotgun (WGS) entry which is preliminary data.</text>
</comment>
<dbReference type="InterPro" id="IPR004017">
    <property type="entry name" value="Cys_rich_dom"/>
</dbReference>
<dbReference type="GO" id="GO:0051536">
    <property type="term" value="F:iron-sulfur cluster binding"/>
    <property type="evidence" value="ECO:0007669"/>
    <property type="project" value="UniProtKB-KW"/>
</dbReference>
<dbReference type="SUPFAM" id="SSF55103">
    <property type="entry name" value="FAD-linked oxidases, C-terminal domain"/>
    <property type="match status" value="1"/>
</dbReference>
<keyword evidence="4" id="KW-0274">FAD</keyword>
<sequence>MNAPNLNRTPPAAQAVNRAQAFEAALTKSLEGEVDFGLFTRGRYATDASIYQIIPRGVAFPKTVADIEAALTIAADHDVPVIARGGGTSQNGQPIGHGLILDMSRHFNAVQDYDPEARRITVRPGMVLNTMNDRLRQDGLFFPVEPSTASRCTIGGMCGNNSSGARSLRFGKTADNVLAMEGLLHDGEGFRLDAAPLADHASPRMREIMGGLIELADSHRDLIEANFPKLQRRVGGYNLDELLPATPNLSHLLVGSEGTLAISTSVSLQLSPLPAHRVMGVCHFPDFRSAMATTQHLVALNPVAVELVDNNVLVMGADIPAFVRTIDDITKGTPNCLLLCEFAGDDLDSLKTDLKRLDHCMADHGFPDAVVEVIEPHRQKAVWSVREACLNIMMSMKSEGKPVSFIEDCAVPLEHLADYTDGVTEIFSRHNTRGTWYAHASVGCLHVRPILNMKTEEGVRVMRSIADETADLVKRYKGSFSGEHGDGISRSEYIEPLFGSELTRAFEAVKDRFDPDNRLNPGKIVRPLRMDDRALMRFKPDYKTALPAEPALDWSDWGGFGGAVEMCNNNGTCRKLSGGTMCPSYRATRDEQHLTRGRANTLRLAISGQLGPDAITSKEMKETLDLCVSCKGCKRDCPTGVDMARMKIEVLHHYHKRHGLPMRDRLIAHMPKYAGLASKLSPLLNLRDKIAPLAKLSERLLGFSAKRTLPQWRRPWSQPGAPATPSDLRNDGRDLVLFGDTFNRYFERENLEAAERVLTAAGYRLHRVEVSGSRRPMCCGRTYLASGQTDAARAELTRTLTTLRPFIEAGARVVGLEPSCLFTFRDEMTALLPASDTDFIKDKTLLFEELLAQDMDRFARTLPLRDAAGTVAHVLGHCHQKAFGAMGAVETILRQVPGLEVRMIESSCCGMSGAFGYAAENYDISMKMAEAALLPAVRDAGPDALIVADGTSCRHQIQDGSGREAIHVARLLETFLT</sequence>
<dbReference type="RefSeq" id="WP_339851934.1">
    <property type="nucleotide sequence ID" value="NZ_CAXAXR010000002.1"/>
</dbReference>
<proteinExistence type="predicted"/>
<reference evidence="9 10" key="1">
    <citation type="journal article" date="2018" name="Nat. Biotechnol.">
        <title>A standardized bacterial taxonomy based on genome phylogeny substantially revises the tree of life.</title>
        <authorList>
            <person name="Parks D.H."/>
            <person name="Chuvochina M."/>
            <person name="Waite D.W."/>
            <person name="Rinke C."/>
            <person name="Skarshewski A."/>
            <person name="Chaumeil P.A."/>
            <person name="Hugenholtz P."/>
        </authorList>
    </citation>
    <scope>NUCLEOTIDE SEQUENCE [LARGE SCALE GENOMIC DNA]</scope>
    <source>
        <strain evidence="9">UBA9169</strain>
    </source>
</reference>
<dbReference type="Pfam" id="PF13183">
    <property type="entry name" value="Fer4_8"/>
    <property type="match status" value="1"/>
</dbReference>
<evidence type="ECO:0000256" key="1">
    <source>
        <dbReference type="ARBA" id="ARBA00001974"/>
    </source>
</evidence>
<dbReference type="GO" id="GO:0008720">
    <property type="term" value="F:D-lactate dehydrogenase (NAD+) activity"/>
    <property type="evidence" value="ECO:0007669"/>
    <property type="project" value="TreeGrafter"/>
</dbReference>
<dbReference type="InterPro" id="IPR006094">
    <property type="entry name" value="Oxid_FAD_bind_N"/>
</dbReference>
<dbReference type="Gene3D" id="3.30.70.2740">
    <property type="match status" value="1"/>
</dbReference>
<keyword evidence="6" id="KW-0408">Iron</keyword>
<dbReference type="InterPro" id="IPR016169">
    <property type="entry name" value="FAD-bd_PCMH_sub2"/>
</dbReference>
<dbReference type="PANTHER" id="PTHR11748">
    <property type="entry name" value="D-LACTATE DEHYDROGENASE"/>
    <property type="match status" value="1"/>
</dbReference>
<evidence type="ECO:0000256" key="6">
    <source>
        <dbReference type="ARBA" id="ARBA00023004"/>
    </source>
</evidence>
<dbReference type="PROSITE" id="PS00198">
    <property type="entry name" value="4FE4S_FER_1"/>
    <property type="match status" value="1"/>
</dbReference>
<keyword evidence="5" id="KW-0560">Oxidoreductase</keyword>
<evidence type="ECO:0000313" key="9">
    <source>
        <dbReference type="EMBL" id="HAR51394.1"/>
    </source>
</evidence>
<dbReference type="GO" id="GO:1903457">
    <property type="term" value="P:lactate catabolic process"/>
    <property type="evidence" value="ECO:0007669"/>
    <property type="project" value="TreeGrafter"/>
</dbReference>